<accession>A0A645G4Y9</accession>
<reference evidence="1" key="1">
    <citation type="submission" date="2019-08" db="EMBL/GenBank/DDBJ databases">
        <authorList>
            <person name="Kucharzyk K."/>
            <person name="Murdoch R.W."/>
            <person name="Higgins S."/>
            <person name="Loffler F."/>
        </authorList>
    </citation>
    <scope>NUCLEOTIDE SEQUENCE</scope>
</reference>
<gene>
    <name evidence="1" type="ORF">SDC9_169313</name>
</gene>
<sequence>MFEGGQIKGAVLFGGQDLELNAAFFNLYLPGNEVGVVFFSGDQHHIARPQVQRIGYQIDALGGVAGEDHFFFFGRTQKFCQLGA</sequence>
<comment type="caution">
    <text evidence="1">The sequence shown here is derived from an EMBL/GenBank/DDBJ whole genome shotgun (WGS) entry which is preliminary data.</text>
</comment>
<name>A0A645G4Y9_9ZZZZ</name>
<dbReference type="EMBL" id="VSSQ01070036">
    <property type="protein sequence ID" value="MPN21931.1"/>
    <property type="molecule type" value="Genomic_DNA"/>
</dbReference>
<proteinExistence type="predicted"/>
<dbReference type="AlphaFoldDB" id="A0A645G4Y9"/>
<evidence type="ECO:0000313" key="1">
    <source>
        <dbReference type="EMBL" id="MPN21931.1"/>
    </source>
</evidence>
<protein>
    <submittedName>
        <fullName evidence="1">Uncharacterized protein</fullName>
    </submittedName>
</protein>
<organism evidence="1">
    <name type="scientific">bioreactor metagenome</name>
    <dbReference type="NCBI Taxonomy" id="1076179"/>
    <lineage>
        <taxon>unclassified sequences</taxon>
        <taxon>metagenomes</taxon>
        <taxon>ecological metagenomes</taxon>
    </lineage>
</organism>